<dbReference type="EMBL" id="JAPWGM010000001">
    <property type="protein sequence ID" value="MCZ4242896.1"/>
    <property type="molecule type" value="Genomic_DNA"/>
</dbReference>
<accession>A0ABT4L4P8</accession>
<sequence>MKFLLGVIFALSFICCRANMAKPYNEGSEHSLLLFGKEVSVNKEFIKINVIKDTSALSEHFYLAHYLISYELNAAQNQLLPLLFIAIDLENKPVIKLNGKVIQIEDLKKKYAKDSLGQYSFIKPYRNDEVNIFYKKDESKTVSISNLVYFNANVIAGKNVITVEYNASLGNNNFGFVRNFDLEYALFPSKYWKSFGPIHIELNIPKELGMKSSSIGNPEVNDQKYSWVLNQVPEEDLKISLGPNLPFLAKILIAISPFGIAILFTLGTIFIHYKKVKNHRKSLKTSYNWALAIGIFLVPVLFYTVYFSSFSLIDWILGDISLDKHGYVFLFIFTLPVFWIIYGLFSWAVDISLKSKFKPKAELIV</sequence>
<gene>
    <name evidence="3" type="ORF">O0955_02685</name>
</gene>
<dbReference type="Proteomes" id="UP001144347">
    <property type="component" value="Unassembled WGS sequence"/>
</dbReference>
<proteinExistence type="predicted"/>
<evidence type="ECO:0000256" key="2">
    <source>
        <dbReference type="SAM" id="SignalP"/>
    </source>
</evidence>
<organism evidence="3 4">
    <name type="scientific">Pedobacter punctiformis</name>
    <dbReference type="NCBI Taxonomy" id="3004097"/>
    <lineage>
        <taxon>Bacteria</taxon>
        <taxon>Pseudomonadati</taxon>
        <taxon>Bacteroidota</taxon>
        <taxon>Sphingobacteriia</taxon>
        <taxon>Sphingobacteriales</taxon>
        <taxon>Sphingobacteriaceae</taxon>
        <taxon>Pedobacter</taxon>
    </lineage>
</organism>
<name>A0ABT4L4P8_9SPHI</name>
<evidence type="ECO:0000313" key="3">
    <source>
        <dbReference type="EMBL" id="MCZ4242896.1"/>
    </source>
</evidence>
<feature type="chain" id="PRO_5045917460" description="DUF4436 domain-containing protein" evidence="2">
    <location>
        <begin position="22"/>
        <end position="365"/>
    </location>
</feature>
<comment type="caution">
    <text evidence="3">The sequence shown here is derived from an EMBL/GenBank/DDBJ whole genome shotgun (WGS) entry which is preliminary data.</text>
</comment>
<keyword evidence="1" id="KW-0472">Membrane</keyword>
<dbReference type="RefSeq" id="WP_269425979.1">
    <property type="nucleotide sequence ID" value="NZ_JAPWGM010000001.1"/>
</dbReference>
<reference evidence="3" key="1">
    <citation type="submission" date="2022-12" db="EMBL/GenBank/DDBJ databases">
        <title>Genome sequence of HCMS5-2.</title>
        <authorList>
            <person name="Woo H."/>
        </authorList>
    </citation>
    <scope>NUCLEOTIDE SEQUENCE</scope>
    <source>
        <strain evidence="3">HCMS5-2</strain>
    </source>
</reference>
<feature type="transmembrane region" description="Helical" evidence="1">
    <location>
        <begin position="247"/>
        <end position="273"/>
    </location>
</feature>
<keyword evidence="1" id="KW-0812">Transmembrane</keyword>
<evidence type="ECO:0008006" key="5">
    <source>
        <dbReference type="Google" id="ProtNLM"/>
    </source>
</evidence>
<evidence type="ECO:0000256" key="1">
    <source>
        <dbReference type="SAM" id="Phobius"/>
    </source>
</evidence>
<keyword evidence="1" id="KW-1133">Transmembrane helix</keyword>
<feature type="transmembrane region" description="Helical" evidence="1">
    <location>
        <begin position="285"/>
        <end position="306"/>
    </location>
</feature>
<keyword evidence="2" id="KW-0732">Signal</keyword>
<feature type="signal peptide" evidence="2">
    <location>
        <begin position="1"/>
        <end position="21"/>
    </location>
</feature>
<keyword evidence="4" id="KW-1185">Reference proteome</keyword>
<protein>
    <recommendedName>
        <fullName evidence="5">DUF4436 domain-containing protein</fullName>
    </recommendedName>
</protein>
<evidence type="ECO:0000313" key="4">
    <source>
        <dbReference type="Proteomes" id="UP001144347"/>
    </source>
</evidence>
<feature type="transmembrane region" description="Helical" evidence="1">
    <location>
        <begin position="326"/>
        <end position="349"/>
    </location>
</feature>